<evidence type="ECO:0000313" key="8">
    <source>
        <dbReference type="Proteomes" id="UP000237000"/>
    </source>
</evidence>
<gene>
    <name evidence="7" type="ORF">TorRG33x02_169040</name>
</gene>
<feature type="region of interest" description="Disordered" evidence="4">
    <location>
        <begin position="71"/>
        <end position="101"/>
    </location>
</feature>
<evidence type="ECO:0000256" key="1">
    <source>
        <dbReference type="ARBA" id="ARBA00022723"/>
    </source>
</evidence>
<dbReference type="AlphaFoldDB" id="A0A2P5ENW6"/>
<feature type="compositionally biased region" description="Polar residues" evidence="4">
    <location>
        <begin position="9"/>
        <end position="18"/>
    </location>
</feature>
<feature type="region of interest" description="Disordered" evidence="4">
    <location>
        <begin position="1"/>
        <end position="27"/>
    </location>
</feature>
<feature type="domain" description="RING-CH-type" evidence="6">
    <location>
        <begin position="183"/>
        <end position="255"/>
    </location>
</feature>
<keyword evidence="3" id="KW-0862">Zinc</keyword>
<dbReference type="STRING" id="63057.A0A2P5ENW6"/>
<evidence type="ECO:0000313" key="7">
    <source>
        <dbReference type="EMBL" id="PON87268.1"/>
    </source>
</evidence>
<keyword evidence="2" id="KW-0863">Zinc-finger</keyword>
<feature type="transmembrane region" description="Helical" evidence="5">
    <location>
        <begin position="328"/>
        <end position="346"/>
    </location>
</feature>
<dbReference type="OrthoDB" id="1734943at2759"/>
<sequence>MDVVEHELCSSNEVSSGVDQRKAQNSRDFVDESVVQNVTVVETKGAACHSIENNDLELIDGELGSAKAVAEGHSRVGGGSGEVSDRIEEGNNENSIDSSEVSDRIEQGINENTSDSAVQVVVETISPSESPFVSEDNRGLDAKVDELGFSKKSKEDSKRKMLEAEKHSCVIDINCGSAKSCGEKWDGESVCRICHLTSDQSPDRRTTTTTTTDLIHLGCGCKNDLGIAHYQCAEAWFKLKGNRMCEICGEAAKNVTGVVDIGFMEDWNERRLYTRSGSSASDRTGGCWRGQPFLFSTPLCYRQSFPNLYSTWHHAAMREKSNVKDRCFILFVFDTSLLLMIIMNSSRFTWARDEAMALTGTSRMDPNVSMVTQHPCHIYAMQIVLNIWYGLWVHQ</sequence>
<name>A0A2P5ENW6_TREOI</name>
<dbReference type="InterPro" id="IPR013083">
    <property type="entry name" value="Znf_RING/FYVE/PHD"/>
</dbReference>
<dbReference type="InParanoid" id="A0A2P5ENW6"/>
<dbReference type="EMBL" id="JXTC01000119">
    <property type="protein sequence ID" value="PON87268.1"/>
    <property type="molecule type" value="Genomic_DNA"/>
</dbReference>
<dbReference type="PANTHER" id="PTHR46214:SF8">
    <property type="entry name" value="RING_FYVE_PHD ZINC FINGER SUPERFAMILY PROTEIN"/>
    <property type="match status" value="1"/>
</dbReference>
<evidence type="ECO:0000256" key="2">
    <source>
        <dbReference type="ARBA" id="ARBA00022771"/>
    </source>
</evidence>
<dbReference type="InterPro" id="IPR011016">
    <property type="entry name" value="Znf_RING-CH"/>
</dbReference>
<organism evidence="7 8">
    <name type="scientific">Trema orientale</name>
    <name type="common">Charcoal tree</name>
    <name type="synonym">Celtis orientalis</name>
    <dbReference type="NCBI Taxonomy" id="63057"/>
    <lineage>
        <taxon>Eukaryota</taxon>
        <taxon>Viridiplantae</taxon>
        <taxon>Streptophyta</taxon>
        <taxon>Embryophyta</taxon>
        <taxon>Tracheophyta</taxon>
        <taxon>Spermatophyta</taxon>
        <taxon>Magnoliopsida</taxon>
        <taxon>eudicotyledons</taxon>
        <taxon>Gunneridae</taxon>
        <taxon>Pentapetalae</taxon>
        <taxon>rosids</taxon>
        <taxon>fabids</taxon>
        <taxon>Rosales</taxon>
        <taxon>Cannabaceae</taxon>
        <taxon>Trema</taxon>
    </lineage>
</organism>
<evidence type="ECO:0000256" key="5">
    <source>
        <dbReference type="SAM" id="Phobius"/>
    </source>
</evidence>
<dbReference type="PANTHER" id="PTHR46214">
    <property type="entry name" value="ZINC FINGER, RING-CH-TYPE"/>
    <property type="match status" value="1"/>
</dbReference>
<accession>A0A2P5ENW6</accession>
<keyword evidence="1" id="KW-0479">Metal-binding</keyword>
<dbReference type="Proteomes" id="UP000237000">
    <property type="component" value="Unassembled WGS sequence"/>
</dbReference>
<keyword evidence="8" id="KW-1185">Reference proteome</keyword>
<evidence type="ECO:0000256" key="3">
    <source>
        <dbReference type="ARBA" id="ARBA00022833"/>
    </source>
</evidence>
<reference evidence="8" key="1">
    <citation type="submission" date="2016-06" db="EMBL/GenBank/DDBJ databases">
        <title>Parallel loss of symbiosis genes in relatives of nitrogen-fixing non-legume Parasponia.</title>
        <authorList>
            <person name="Van Velzen R."/>
            <person name="Holmer R."/>
            <person name="Bu F."/>
            <person name="Rutten L."/>
            <person name="Van Zeijl A."/>
            <person name="Liu W."/>
            <person name="Santuari L."/>
            <person name="Cao Q."/>
            <person name="Sharma T."/>
            <person name="Shen D."/>
            <person name="Roswanjaya Y."/>
            <person name="Wardhani T."/>
            <person name="Kalhor M.S."/>
            <person name="Jansen J."/>
            <person name="Van den Hoogen J."/>
            <person name="Gungor B."/>
            <person name="Hartog M."/>
            <person name="Hontelez J."/>
            <person name="Verver J."/>
            <person name="Yang W.-C."/>
            <person name="Schijlen E."/>
            <person name="Repin R."/>
            <person name="Schilthuizen M."/>
            <person name="Schranz E."/>
            <person name="Heidstra R."/>
            <person name="Miyata K."/>
            <person name="Fedorova E."/>
            <person name="Kohlen W."/>
            <person name="Bisseling T."/>
            <person name="Smit S."/>
            <person name="Geurts R."/>
        </authorList>
    </citation>
    <scope>NUCLEOTIDE SEQUENCE [LARGE SCALE GENOMIC DNA]</scope>
    <source>
        <strain evidence="8">cv. RG33-2</strain>
    </source>
</reference>
<dbReference type="Pfam" id="PF12906">
    <property type="entry name" value="RINGv"/>
    <property type="match status" value="1"/>
</dbReference>
<dbReference type="Gene3D" id="3.30.40.10">
    <property type="entry name" value="Zinc/RING finger domain, C3HC4 (zinc finger)"/>
    <property type="match status" value="1"/>
</dbReference>
<dbReference type="SMART" id="SM00744">
    <property type="entry name" value="RINGv"/>
    <property type="match status" value="1"/>
</dbReference>
<keyword evidence="5" id="KW-0812">Transmembrane</keyword>
<comment type="caution">
    <text evidence="7">The sequence shown here is derived from an EMBL/GenBank/DDBJ whole genome shotgun (WGS) entry which is preliminary data.</text>
</comment>
<protein>
    <submittedName>
        <fullName evidence="7">Zinc finger, RING-CH-type</fullName>
    </submittedName>
</protein>
<keyword evidence="5" id="KW-1133">Transmembrane helix</keyword>
<dbReference type="SUPFAM" id="SSF57850">
    <property type="entry name" value="RING/U-box"/>
    <property type="match status" value="1"/>
</dbReference>
<proteinExistence type="predicted"/>
<keyword evidence="5" id="KW-0472">Membrane</keyword>
<dbReference type="PROSITE" id="PS51292">
    <property type="entry name" value="ZF_RING_CH"/>
    <property type="match status" value="1"/>
</dbReference>
<evidence type="ECO:0000256" key="4">
    <source>
        <dbReference type="SAM" id="MobiDB-lite"/>
    </source>
</evidence>
<evidence type="ECO:0000259" key="6">
    <source>
        <dbReference type="PROSITE" id="PS51292"/>
    </source>
</evidence>
<dbReference type="GO" id="GO:0008270">
    <property type="term" value="F:zinc ion binding"/>
    <property type="evidence" value="ECO:0007669"/>
    <property type="project" value="UniProtKB-KW"/>
</dbReference>